<keyword evidence="6" id="KW-1185">Reference proteome</keyword>
<dbReference type="STRING" id="626887.J057_11311"/>
<evidence type="ECO:0000256" key="2">
    <source>
        <dbReference type="ARBA" id="ARBA00023002"/>
    </source>
</evidence>
<dbReference type="EMBL" id="APLQ01000011">
    <property type="protein sequence ID" value="ENO15937.1"/>
    <property type="molecule type" value="Genomic_DNA"/>
</dbReference>
<dbReference type="HOGENOM" id="CLU_010194_2_10_6"/>
<dbReference type="InterPro" id="IPR036291">
    <property type="entry name" value="NAD(P)-bd_dom_sf"/>
</dbReference>
<evidence type="ECO:0000256" key="3">
    <source>
        <dbReference type="RuleBase" id="RU000363"/>
    </source>
</evidence>
<dbReference type="AlphaFoldDB" id="N6WXX2"/>
<gene>
    <name evidence="5" type="ORF">J057_11311</name>
</gene>
<evidence type="ECO:0000256" key="1">
    <source>
        <dbReference type="ARBA" id="ARBA00006484"/>
    </source>
</evidence>
<keyword evidence="2" id="KW-0560">Oxidoreductase</keyword>
<name>N6WXX2_9GAMM</name>
<evidence type="ECO:0000313" key="5">
    <source>
        <dbReference type="EMBL" id="ENO15937.1"/>
    </source>
</evidence>
<dbReference type="FunFam" id="3.40.50.720:FF:000047">
    <property type="entry name" value="NADP-dependent L-serine/L-allo-threonine dehydrogenase"/>
    <property type="match status" value="1"/>
</dbReference>
<dbReference type="Proteomes" id="UP000013165">
    <property type="component" value="Unassembled WGS sequence"/>
</dbReference>
<proteinExistence type="inferred from homology"/>
<dbReference type="PATRIC" id="fig|626887.3.peg.2269"/>
<dbReference type="eggNOG" id="COG4221">
    <property type="taxonomic scope" value="Bacteria"/>
</dbReference>
<reference evidence="5 6" key="1">
    <citation type="journal article" date="2013" name="Genome Announc.">
        <title>Genome Sequence of the Polycyclic Aromatic Hydrocarbon-Degrading Bacterium Strain Marinobacter nanhaiticus D15-8WT.</title>
        <authorList>
            <person name="Cui Z."/>
            <person name="Gao W."/>
            <person name="Li Q."/>
            <person name="Xu G."/>
            <person name="Zheng L."/>
        </authorList>
    </citation>
    <scope>NUCLEOTIDE SEQUENCE [LARGE SCALE GENOMIC DNA]</scope>
    <source>
        <strain evidence="5 6">D15-8W</strain>
    </source>
</reference>
<dbReference type="RefSeq" id="WP_004580227.1">
    <property type="nucleotide sequence ID" value="NZ_AP028878.1"/>
</dbReference>
<comment type="similarity">
    <text evidence="1 3">Belongs to the short-chain dehydrogenases/reductases (SDR) family.</text>
</comment>
<dbReference type="GO" id="GO:0016616">
    <property type="term" value="F:oxidoreductase activity, acting on the CH-OH group of donors, NAD or NADP as acceptor"/>
    <property type="evidence" value="ECO:0007669"/>
    <property type="project" value="UniProtKB-ARBA"/>
</dbReference>
<dbReference type="Pfam" id="PF00106">
    <property type="entry name" value="adh_short"/>
    <property type="match status" value="1"/>
</dbReference>
<dbReference type="PROSITE" id="PS00061">
    <property type="entry name" value="ADH_SHORT"/>
    <property type="match status" value="1"/>
</dbReference>
<feature type="domain" description="Ketoreductase" evidence="4">
    <location>
        <begin position="2"/>
        <end position="186"/>
    </location>
</feature>
<dbReference type="InterPro" id="IPR002347">
    <property type="entry name" value="SDR_fam"/>
</dbReference>
<dbReference type="PRINTS" id="PR00081">
    <property type="entry name" value="GDHRDH"/>
</dbReference>
<dbReference type="PRINTS" id="PR00080">
    <property type="entry name" value="SDRFAMILY"/>
</dbReference>
<dbReference type="InterPro" id="IPR020904">
    <property type="entry name" value="Sc_DH/Rdtase_CS"/>
</dbReference>
<dbReference type="SUPFAM" id="SSF51735">
    <property type="entry name" value="NAD(P)-binding Rossmann-fold domains"/>
    <property type="match status" value="1"/>
</dbReference>
<dbReference type="Gene3D" id="3.40.50.720">
    <property type="entry name" value="NAD(P)-binding Rossmann-like Domain"/>
    <property type="match status" value="1"/>
</dbReference>
<organism evidence="5 6">
    <name type="scientific">Marinobacter nanhaiticus D15-8W</name>
    <dbReference type="NCBI Taxonomy" id="626887"/>
    <lineage>
        <taxon>Bacteria</taxon>
        <taxon>Pseudomonadati</taxon>
        <taxon>Pseudomonadota</taxon>
        <taxon>Gammaproteobacteria</taxon>
        <taxon>Pseudomonadales</taxon>
        <taxon>Marinobacteraceae</taxon>
        <taxon>Marinobacter</taxon>
    </lineage>
</organism>
<dbReference type="PANTHER" id="PTHR42901">
    <property type="entry name" value="ALCOHOL DEHYDROGENASE"/>
    <property type="match status" value="1"/>
</dbReference>
<dbReference type="SMART" id="SM00822">
    <property type="entry name" value="PKS_KR"/>
    <property type="match status" value="1"/>
</dbReference>
<evidence type="ECO:0000259" key="4">
    <source>
        <dbReference type="SMART" id="SM00822"/>
    </source>
</evidence>
<dbReference type="PANTHER" id="PTHR42901:SF1">
    <property type="entry name" value="ALCOHOL DEHYDROGENASE"/>
    <property type="match status" value="1"/>
</dbReference>
<comment type="caution">
    <text evidence="5">The sequence shown here is derived from an EMBL/GenBank/DDBJ whole genome shotgun (WGS) entry which is preliminary data.</text>
</comment>
<sequence length="255" mass="27649">MTIAFITGATSGFGRATAERFAEAGWALVLTGRRRERLDELERRLAGKCPVLTRVLDVTDAQAVTECIAHLPEAFRAVSVLINNAGLALGTAPAQDSDPEQWQRMIDTNISGLTRVTHALLPTLIAQGRGSSIINLGSIAGHWPYPGGNVYCGTKAFVEQFSYALRCDLKGTGVRVTNLAPGLSESEFTLVRTGGDRAAYDQLYQGADPIQPEDIAETIFWVANLPAHLNVNQMEIMPVSQAWSPFSVHRDNTPD</sequence>
<protein>
    <submittedName>
        <fullName evidence="5">SDR family NAD(P)-dependent oxidoreductase</fullName>
    </submittedName>
</protein>
<accession>N6WXX2</accession>
<evidence type="ECO:0000313" key="6">
    <source>
        <dbReference type="Proteomes" id="UP000013165"/>
    </source>
</evidence>
<dbReference type="OrthoDB" id="9810734at2"/>
<dbReference type="InterPro" id="IPR057326">
    <property type="entry name" value="KR_dom"/>
</dbReference>